<protein>
    <recommendedName>
        <fullName evidence="8">oligopeptidase A</fullName>
        <ecNumber evidence="8">3.4.24.70</ecNumber>
    </recommendedName>
</protein>
<dbReference type="GO" id="GO:0006508">
    <property type="term" value="P:proteolysis"/>
    <property type="evidence" value="ECO:0007669"/>
    <property type="project" value="UniProtKB-KW"/>
</dbReference>
<proteinExistence type="inferred from homology"/>
<comment type="cofactor">
    <cofactor evidence="9">
        <name>Zn(2+)</name>
        <dbReference type="ChEBI" id="CHEBI:29105"/>
    </cofactor>
    <text evidence="9">Binds 1 zinc ion.</text>
</comment>
<keyword evidence="6 9" id="KW-0482">Metalloprotease</keyword>
<reference evidence="13 14" key="1">
    <citation type="journal article" date="2014" name="Int. J. Syst. Evol. Microbiol.">
        <title>Complete genome sequence of Corynebacterium casei LMG S-19264T (=DSM 44701T), isolated from a smear-ripened cheese.</title>
        <authorList>
            <consortium name="US DOE Joint Genome Institute (JGI-PGF)"/>
            <person name="Walter F."/>
            <person name="Albersmeier A."/>
            <person name="Kalinowski J."/>
            <person name="Ruckert C."/>
        </authorList>
    </citation>
    <scope>NUCLEOTIDE SEQUENCE [LARGE SCALE GENOMIC DNA]</scope>
    <source>
        <strain evidence="13 14">KCTC 23968</strain>
    </source>
</reference>
<dbReference type="AlphaFoldDB" id="A0A918NIS2"/>
<keyword evidence="2 9" id="KW-0645">Protease</keyword>
<dbReference type="InterPro" id="IPR045090">
    <property type="entry name" value="Pept_M3A_M3B"/>
</dbReference>
<organism evidence="13 14">
    <name type="scientific">Litorimonas cladophorae</name>
    <dbReference type="NCBI Taxonomy" id="1220491"/>
    <lineage>
        <taxon>Bacteria</taxon>
        <taxon>Pseudomonadati</taxon>
        <taxon>Pseudomonadota</taxon>
        <taxon>Alphaproteobacteria</taxon>
        <taxon>Maricaulales</taxon>
        <taxon>Robiginitomaculaceae</taxon>
    </lineage>
</organism>
<dbReference type="InterPro" id="IPR034005">
    <property type="entry name" value="M3A_DCP"/>
</dbReference>
<evidence type="ECO:0000256" key="7">
    <source>
        <dbReference type="ARBA" id="ARBA00024603"/>
    </source>
</evidence>
<comment type="caution">
    <text evidence="13">The sequence shown here is derived from an EMBL/GenBank/DDBJ whole genome shotgun (WGS) entry which is preliminary data.</text>
</comment>
<evidence type="ECO:0000259" key="11">
    <source>
        <dbReference type="Pfam" id="PF01432"/>
    </source>
</evidence>
<evidence type="ECO:0000313" key="14">
    <source>
        <dbReference type="Proteomes" id="UP000600865"/>
    </source>
</evidence>
<gene>
    <name evidence="13" type="ORF">GCM10011309_23810</name>
</gene>
<evidence type="ECO:0000256" key="5">
    <source>
        <dbReference type="ARBA" id="ARBA00022833"/>
    </source>
</evidence>
<dbReference type="EC" id="3.4.24.70" evidence="8"/>
<dbReference type="Pfam" id="PF01432">
    <property type="entry name" value="Peptidase_M3"/>
    <property type="match status" value="1"/>
</dbReference>
<dbReference type="PROSITE" id="PS51257">
    <property type="entry name" value="PROKAR_LIPOPROTEIN"/>
    <property type="match status" value="1"/>
</dbReference>
<dbReference type="Pfam" id="PF19310">
    <property type="entry name" value="TOP_N"/>
    <property type="match status" value="1"/>
</dbReference>
<dbReference type="GO" id="GO:0005829">
    <property type="term" value="C:cytosol"/>
    <property type="evidence" value="ECO:0007669"/>
    <property type="project" value="TreeGrafter"/>
</dbReference>
<evidence type="ECO:0000256" key="9">
    <source>
        <dbReference type="RuleBase" id="RU003435"/>
    </source>
</evidence>
<feature type="domain" description="Peptidase M3A/M3B catalytic" evidence="11">
    <location>
        <begin position="277"/>
        <end position="723"/>
    </location>
</feature>
<dbReference type="FunFam" id="3.40.390.10:FF:000009">
    <property type="entry name" value="Oligopeptidase A"/>
    <property type="match status" value="1"/>
</dbReference>
<dbReference type="Gene3D" id="1.10.1370.10">
    <property type="entry name" value="Neurolysin, domain 3"/>
    <property type="match status" value="1"/>
</dbReference>
<dbReference type="PANTHER" id="PTHR43660">
    <property type="entry name" value="DIPEPTIDYL CARBOXYPEPTIDASE"/>
    <property type="match status" value="1"/>
</dbReference>
<dbReference type="InterPro" id="IPR024080">
    <property type="entry name" value="Neurolysin/TOP_N"/>
</dbReference>
<feature type="chain" id="PRO_5037725895" description="oligopeptidase A" evidence="10">
    <location>
        <begin position="25"/>
        <end position="731"/>
    </location>
</feature>
<evidence type="ECO:0000256" key="4">
    <source>
        <dbReference type="ARBA" id="ARBA00022801"/>
    </source>
</evidence>
<dbReference type="InterPro" id="IPR024077">
    <property type="entry name" value="Neurolysin/TOP_dom2"/>
</dbReference>
<evidence type="ECO:0000259" key="12">
    <source>
        <dbReference type="Pfam" id="PF19310"/>
    </source>
</evidence>
<dbReference type="CDD" id="cd06456">
    <property type="entry name" value="M3A_DCP"/>
    <property type="match status" value="1"/>
</dbReference>
<feature type="domain" description="Oligopeptidase A N-terminal" evidence="12">
    <location>
        <begin position="83"/>
        <end position="204"/>
    </location>
</feature>
<evidence type="ECO:0000256" key="8">
    <source>
        <dbReference type="ARBA" id="ARBA00026100"/>
    </source>
</evidence>
<evidence type="ECO:0000256" key="1">
    <source>
        <dbReference type="ARBA" id="ARBA00006040"/>
    </source>
</evidence>
<dbReference type="Gene3D" id="1.20.1050.40">
    <property type="entry name" value="Endopeptidase. Chain P, domain 1"/>
    <property type="match status" value="1"/>
</dbReference>
<dbReference type="Proteomes" id="UP000600865">
    <property type="component" value="Unassembled WGS sequence"/>
</dbReference>
<name>A0A918NIS2_9PROT</name>
<sequence length="731" mass="81853">MVKSKLLSTASLSAVLLSAALLSACSPKTSKVEVPMTTEIESIPLPDNQAAIDVINADWTGPYGGVPPWDKVDPDVFSSALEQAMATAQADIDQIADNKAMPTFENVILAMERSGAALDRASRLYGVHASNLSTPEMQAIQSEMSPKFSAFYDGITQNKKLFNKVKAVYENMDEEGLNPVQQRLVEDQYRSFVRQGANLSEDDKETLSTINSRLAELSTKFGQNVQNDEENYPTILNESDLDGLPDWLISSMANAAKGLGEEGKWAVTNTRSSMDPFLTYSTNRGLRETVWNKYYGRGDNGGEFDNNAIITEILQLRFQRAQLLGYESHAHWALETRMAKTPQNAIDLMEAVWPAAVARATEEVADMQAVADREGAEIEIAPWDYRFYAEKVRKEKYDLDFNLVKPYLQMEKLREGMFYAAKRLYNFDFEQVTDVPVFHEDVRVWKVTNGDDLVGLWYFDPYARKGKRSGAWMNAYRTQHRMDGQDIKVIVSNNSNFVKPAPGEPVLISWDDANTMFHEFGHALHGLNSNVTYPSQSGTSVARDYVEFPSQLNEHWLETPEVLNTYAVHYETGKPIPAELLAKMRKAATFNQGFSTVEYLGSALIDMKLHMAGGDPIDPDAFERETLAQLGMPPQIVMRHRTPHFGHIFSGGYSAGYYSYLWSDTLTADAAEAFEEAGSFYDEATAKSLYENIMSVGDTVDPADGFRAFRGRDVSIAPLMRKRGFPVPEEK</sequence>
<feature type="signal peptide" evidence="10">
    <location>
        <begin position="1"/>
        <end position="24"/>
    </location>
</feature>
<dbReference type="PANTHER" id="PTHR43660:SF1">
    <property type="entry name" value="DIPEPTIDYL CARBOXYPEPTIDASE"/>
    <property type="match status" value="1"/>
</dbReference>
<keyword evidence="5 9" id="KW-0862">Zinc</keyword>
<evidence type="ECO:0000256" key="10">
    <source>
        <dbReference type="SAM" id="SignalP"/>
    </source>
</evidence>
<accession>A0A918NIS2</accession>
<evidence type="ECO:0000313" key="13">
    <source>
        <dbReference type="EMBL" id="GGX73108.1"/>
    </source>
</evidence>
<keyword evidence="10" id="KW-0732">Signal</keyword>
<keyword evidence="14" id="KW-1185">Reference proteome</keyword>
<keyword evidence="4 9" id="KW-0378">Hydrolase</keyword>
<comment type="similarity">
    <text evidence="1 9">Belongs to the peptidase M3 family.</text>
</comment>
<evidence type="ECO:0000256" key="3">
    <source>
        <dbReference type="ARBA" id="ARBA00022723"/>
    </source>
</evidence>
<dbReference type="Gene3D" id="3.40.390.10">
    <property type="entry name" value="Collagenase (Catalytic Domain)"/>
    <property type="match status" value="1"/>
</dbReference>
<dbReference type="InterPro" id="IPR001567">
    <property type="entry name" value="Pept_M3A_M3B_dom"/>
</dbReference>
<keyword evidence="3 9" id="KW-0479">Metal-binding</keyword>
<dbReference type="GO" id="GO:0046872">
    <property type="term" value="F:metal ion binding"/>
    <property type="evidence" value="ECO:0007669"/>
    <property type="project" value="UniProtKB-UniRule"/>
</dbReference>
<dbReference type="GO" id="GO:0004180">
    <property type="term" value="F:carboxypeptidase activity"/>
    <property type="evidence" value="ECO:0007669"/>
    <property type="project" value="TreeGrafter"/>
</dbReference>
<evidence type="ECO:0000256" key="2">
    <source>
        <dbReference type="ARBA" id="ARBA00022670"/>
    </source>
</evidence>
<evidence type="ECO:0000256" key="6">
    <source>
        <dbReference type="ARBA" id="ARBA00023049"/>
    </source>
</evidence>
<dbReference type="InterPro" id="IPR045666">
    <property type="entry name" value="OpdA_N"/>
</dbReference>
<comment type="catalytic activity">
    <reaction evidence="7">
        <text>Hydrolysis of oligopeptides, with broad specificity. Gly or Ala commonly occur as P1 or P1' residues, but more distant residues are also important, as is shown by the fact that Z-Gly-Pro-Gly-|-Gly-Pro-Ala is cleaved, but not Z-(Gly)(5).</text>
        <dbReference type="EC" id="3.4.24.70"/>
    </reaction>
</comment>
<dbReference type="SUPFAM" id="SSF55486">
    <property type="entry name" value="Metalloproteases ('zincins'), catalytic domain"/>
    <property type="match status" value="1"/>
</dbReference>
<dbReference type="GO" id="GO:0004222">
    <property type="term" value="F:metalloendopeptidase activity"/>
    <property type="evidence" value="ECO:0007669"/>
    <property type="project" value="UniProtKB-EC"/>
</dbReference>
<dbReference type="InterPro" id="IPR024079">
    <property type="entry name" value="MetalloPept_cat_dom_sf"/>
</dbReference>
<dbReference type="EMBL" id="BMYV01000003">
    <property type="protein sequence ID" value="GGX73108.1"/>
    <property type="molecule type" value="Genomic_DNA"/>
</dbReference>